<dbReference type="InterPro" id="IPR015797">
    <property type="entry name" value="NUDIX_hydrolase-like_dom_sf"/>
</dbReference>
<dbReference type="EMBL" id="BMHA01000014">
    <property type="protein sequence ID" value="GGI09297.1"/>
    <property type="molecule type" value="Genomic_DNA"/>
</dbReference>
<dbReference type="RefSeq" id="WP_130650308.1">
    <property type="nucleotide sequence ID" value="NZ_BMHA01000014.1"/>
</dbReference>
<proteinExistence type="predicted"/>
<dbReference type="Pfam" id="PF16262">
    <property type="entry name" value="DUF4916"/>
    <property type="match status" value="1"/>
</dbReference>
<reference evidence="1" key="2">
    <citation type="submission" date="2020-09" db="EMBL/GenBank/DDBJ databases">
        <authorList>
            <person name="Sun Q."/>
            <person name="Zhou Y."/>
        </authorList>
    </citation>
    <scope>NUCLEOTIDE SEQUENCE</scope>
    <source>
        <strain evidence="1">CGMCC 1.14988</strain>
    </source>
</reference>
<keyword evidence="2" id="KW-1185">Reference proteome</keyword>
<comment type="caution">
    <text evidence="1">The sequence shown here is derived from an EMBL/GenBank/DDBJ whole genome shotgun (WGS) entry which is preliminary data.</text>
</comment>
<organism evidence="1 2">
    <name type="scientific">Egicoccus halophilus</name>
    <dbReference type="NCBI Taxonomy" id="1670830"/>
    <lineage>
        <taxon>Bacteria</taxon>
        <taxon>Bacillati</taxon>
        <taxon>Actinomycetota</taxon>
        <taxon>Nitriliruptoria</taxon>
        <taxon>Egicoccales</taxon>
        <taxon>Egicoccaceae</taxon>
        <taxon>Egicoccus</taxon>
    </lineage>
</organism>
<protein>
    <submittedName>
        <fullName evidence="1">DUF4916 domain-containing protein</fullName>
    </submittedName>
</protein>
<dbReference type="InterPro" id="IPR032582">
    <property type="entry name" value="DUF4916"/>
</dbReference>
<reference evidence="1" key="1">
    <citation type="journal article" date="2014" name="Int. J. Syst. Evol. Microbiol.">
        <title>Complete genome sequence of Corynebacterium casei LMG S-19264T (=DSM 44701T), isolated from a smear-ripened cheese.</title>
        <authorList>
            <consortium name="US DOE Joint Genome Institute (JGI-PGF)"/>
            <person name="Walter F."/>
            <person name="Albersmeier A."/>
            <person name="Kalinowski J."/>
            <person name="Ruckert C."/>
        </authorList>
    </citation>
    <scope>NUCLEOTIDE SEQUENCE</scope>
    <source>
        <strain evidence="1">CGMCC 1.14988</strain>
    </source>
</reference>
<evidence type="ECO:0000313" key="2">
    <source>
        <dbReference type="Proteomes" id="UP000650511"/>
    </source>
</evidence>
<dbReference type="SUPFAM" id="SSF55811">
    <property type="entry name" value="Nudix"/>
    <property type="match status" value="1"/>
</dbReference>
<dbReference type="OrthoDB" id="3266865at2"/>
<accession>A0A8J3AAX7</accession>
<dbReference type="Proteomes" id="UP000650511">
    <property type="component" value="Unassembled WGS sequence"/>
</dbReference>
<dbReference type="Gene3D" id="3.90.79.10">
    <property type="entry name" value="Nucleoside Triphosphate Pyrophosphohydrolase"/>
    <property type="match status" value="1"/>
</dbReference>
<sequence length="179" mass="19569">MSTSDLTETDPAWLDEDTLQDVRRQVPMVYVEAVPVRVDHLGRVLKVGLLLRAQPDGQVSRAVVSGRVMYGETLRDALWRHLTKDLGAESAPQLPPGIAPFTVAEYFPEEGRGFHDPRQHAVALGYVVPCDGECAPAQDALDLAWLSPAEAASPHIADEMSEGHGRLVRRALAWCGQLP</sequence>
<gene>
    <name evidence="1" type="ORF">GCM10011354_33380</name>
</gene>
<name>A0A8J3AAX7_9ACTN</name>
<evidence type="ECO:0000313" key="1">
    <source>
        <dbReference type="EMBL" id="GGI09297.1"/>
    </source>
</evidence>
<dbReference type="AlphaFoldDB" id="A0A8J3AAX7"/>